<evidence type="ECO:0000313" key="1">
    <source>
        <dbReference type="EMBL" id="RRR55250.1"/>
    </source>
</evidence>
<dbReference type="EMBL" id="RSDO01000002">
    <property type="protein sequence ID" value="RRR55250.1"/>
    <property type="molecule type" value="Genomic_DNA"/>
</dbReference>
<gene>
    <name evidence="1" type="ORF">EI998_01810</name>
</gene>
<sequence>MIYRNSEKYTRNDQIIKQCFQENPGFLGIDGIDIKFETEVTNVDSITTTTIAENFFELDINSSYNKDGRIKEIEILSPTFGKIIFSFNNPNFDMKCNCFVRLIVGDLNVKTSTMKQIMSRLKNVLTCITLFSNIDIIHPTEEDIIIQGIEIAYTFSTLEKISYQTRLLLLRIFSKVEQPNKSRYVGIDDDPFEHHIISAKLGYNYSIVLYDKTAKAQSDNHLENIKNHGYRIYRLEFVIKKGKITELLGSRILSNITDETIKNFFKEQINLAVNNLILEIKKSVQLTDRTLNYYFNEFGNRYYIHRFFSGILTPALEKSMSIALDEEIFCHLKLPFIKSHKNKSRIRRQLINECIIQSKDKKYILSKMITWQTLIILKIMDQFIYCDKIQSTTPKQNFSEMGMKMISLQPFGSKTRIAIYNDLLSSRTKSTTIEKIILDRWKKIDYKKYIINKFID</sequence>
<reference evidence="1 2" key="2">
    <citation type="submission" date="2018-12" db="EMBL/GenBank/DDBJ databases">
        <title>Whole-genome sequences of fifteen clinical Streptococcus suis strains isolated from pigs between 2006 and 2018.</title>
        <authorList>
            <person name="Stevens M.J.A."/>
            <person name="Cernela N."/>
            <person name="Spoerry Serrano N."/>
            <person name="Schmitt S."/>
            <person name="Schrenzel J."/>
            <person name="Stephan R."/>
        </authorList>
    </citation>
    <scope>NUCLEOTIDE SEQUENCE [LARGE SCALE GENOMIC DNA]</scope>
    <source>
        <strain evidence="1 2">PP422</strain>
    </source>
</reference>
<name>A0A3R8SKP7_STRSU</name>
<dbReference type="RefSeq" id="WP_044678187.1">
    <property type="nucleotide sequence ID" value="NZ_CEJP01000010.1"/>
</dbReference>
<protein>
    <submittedName>
        <fullName evidence="1">Uncharacterized protein</fullName>
    </submittedName>
</protein>
<dbReference type="AlphaFoldDB" id="A0A3R8SKP7"/>
<dbReference type="OrthoDB" id="2305722at2"/>
<proteinExistence type="predicted"/>
<dbReference type="Proteomes" id="UP000274117">
    <property type="component" value="Unassembled WGS sequence"/>
</dbReference>
<comment type="caution">
    <text evidence="1">The sequence shown here is derived from an EMBL/GenBank/DDBJ whole genome shotgun (WGS) entry which is preliminary data.</text>
</comment>
<reference evidence="1 2" key="1">
    <citation type="submission" date="2018-11" db="EMBL/GenBank/DDBJ databases">
        <authorList>
            <person name="Stevens M.J."/>
            <person name="Cernela N."/>
            <person name="Spoerry Serrano N."/>
            <person name="Schmitt S."/>
            <person name="Schrenzel J."/>
            <person name="Stephan R."/>
        </authorList>
    </citation>
    <scope>NUCLEOTIDE SEQUENCE [LARGE SCALE GENOMIC DNA]</scope>
    <source>
        <strain evidence="1 2">PP422</strain>
    </source>
</reference>
<accession>A0A3R8SKP7</accession>
<evidence type="ECO:0000313" key="2">
    <source>
        <dbReference type="Proteomes" id="UP000274117"/>
    </source>
</evidence>
<organism evidence="1 2">
    <name type="scientific">Streptococcus suis</name>
    <dbReference type="NCBI Taxonomy" id="1307"/>
    <lineage>
        <taxon>Bacteria</taxon>
        <taxon>Bacillati</taxon>
        <taxon>Bacillota</taxon>
        <taxon>Bacilli</taxon>
        <taxon>Lactobacillales</taxon>
        <taxon>Streptococcaceae</taxon>
        <taxon>Streptococcus</taxon>
    </lineage>
</organism>